<name>A0ABN2GHB9_9ACTN</name>
<evidence type="ECO:0000313" key="1">
    <source>
        <dbReference type="EMBL" id="GAA1671327.1"/>
    </source>
</evidence>
<organism evidence="1 2">
    <name type="scientific">Nonomuraea maheshkhaliensis</name>
    <dbReference type="NCBI Taxonomy" id="419590"/>
    <lineage>
        <taxon>Bacteria</taxon>
        <taxon>Bacillati</taxon>
        <taxon>Actinomycetota</taxon>
        <taxon>Actinomycetes</taxon>
        <taxon>Streptosporangiales</taxon>
        <taxon>Streptosporangiaceae</taxon>
        <taxon>Nonomuraea</taxon>
    </lineage>
</organism>
<gene>
    <name evidence="1" type="ORF">GCM10009733_080780</name>
</gene>
<dbReference type="Proteomes" id="UP001500064">
    <property type="component" value="Unassembled WGS sequence"/>
</dbReference>
<dbReference type="EMBL" id="BAAAMU010000089">
    <property type="protein sequence ID" value="GAA1671327.1"/>
    <property type="molecule type" value="Genomic_DNA"/>
</dbReference>
<evidence type="ECO:0000313" key="2">
    <source>
        <dbReference type="Proteomes" id="UP001500064"/>
    </source>
</evidence>
<reference evidence="1 2" key="1">
    <citation type="journal article" date="2019" name="Int. J. Syst. Evol. Microbiol.">
        <title>The Global Catalogue of Microorganisms (GCM) 10K type strain sequencing project: providing services to taxonomists for standard genome sequencing and annotation.</title>
        <authorList>
            <consortium name="The Broad Institute Genomics Platform"/>
            <consortium name="The Broad Institute Genome Sequencing Center for Infectious Disease"/>
            <person name="Wu L."/>
            <person name="Ma J."/>
        </authorList>
    </citation>
    <scope>NUCLEOTIDE SEQUENCE [LARGE SCALE GENOMIC DNA]</scope>
    <source>
        <strain evidence="1 2">JCM 13929</strain>
    </source>
</reference>
<accession>A0ABN2GHB9</accession>
<comment type="caution">
    <text evidence="1">The sequence shown here is derived from an EMBL/GenBank/DDBJ whole genome shotgun (WGS) entry which is preliminary data.</text>
</comment>
<keyword evidence="2" id="KW-1185">Reference proteome</keyword>
<proteinExistence type="predicted"/>
<sequence length="59" mass="6053">MESVDTAILGGLTYWARTVNSTATRGVARGNASGGRAVVAGQADQACQARQAELLTSGW</sequence>
<protein>
    <submittedName>
        <fullName evidence="1">Uncharacterized protein</fullName>
    </submittedName>
</protein>